<keyword evidence="5 8" id="KW-0472">Membrane</keyword>
<evidence type="ECO:0000256" key="8">
    <source>
        <dbReference type="RuleBase" id="RU363108"/>
    </source>
</evidence>
<proteinExistence type="inferred from homology"/>
<protein>
    <recommendedName>
        <fullName evidence="8">Gustatory receptor</fullName>
    </recommendedName>
</protein>
<reference evidence="10" key="1">
    <citation type="submission" date="2025-08" db="UniProtKB">
        <authorList>
            <consortium name="RefSeq"/>
        </authorList>
    </citation>
    <scope>IDENTIFICATION</scope>
    <source>
        <tissue evidence="10">Whole body</tissue>
    </source>
</reference>
<organism evidence="9 10">
    <name type="scientific">Polistes dominula</name>
    <name type="common">European paper wasp</name>
    <name type="synonym">Vespa dominula</name>
    <dbReference type="NCBI Taxonomy" id="743375"/>
    <lineage>
        <taxon>Eukaryota</taxon>
        <taxon>Metazoa</taxon>
        <taxon>Ecdysozoa</taxon>
        <taxon>Arthropoda</taxon>
        <taxon>Hexapoda</taxon>
        <taxon>Insecta</taxon>
        <taxon>Pterygota</taxon>
        <taxon>Neoptera</taxon>
        <taxon>Endopterygota</taxon>
        <taxon>Hymenoptera</taxon>
        <taxon>Apocrita</taxon>
        <taxon>Aculeata</taxon>
        <taxon>Vespoidea</taxon>
        <taxon>Vespidae</taxon>
        <taxon>Polistinae</taxon>
        <taxon>Polistini</taxon>
        <taxon>Polistes</taxon>
    </lineage>
</organism>
<feature type="transmembrane region" description="Helical" evidence="8">
    <location>
        <begin position="78"/>
        <end position="102"/>
    </location>
</feature>
<dbReference type="GeneID" id="107071035"/>
<comment type="caution">
    <text evidence="8">Lacks conserved residue(s) required for the propagation of feature annotation.</text>
</comment>
<dbReference type="PANTHER" id="PTHR21143:SF133">
    <property type="entry name" value="GUSTATORY AND PHEROMONE RECEPTOR 32A-RELATED"/>
    <property type="match status" value="1"/>
</dbReference>
<dbReference type="RefSeq" id="XP_015185176.1">
    <property type="nucleotide sequence ID" value="XM_015329690.1"/>
</dbReference>
<evidence type="ECO:0000256" key="7">
    <source>
        <dbReference type="ARBA" id="ARBA00023224"/>
    </source>
</evidence>
<comment type="similarity">
    <text evidence="8">Belongs to the insect chemoreceptor superfamily. Gustatory receptor (GR) family.</text>
</comment>
<evidence type="ECO:0000313" key="10">
    <source>
        <dbReference type="RefSeq" id="XP_015185176.1"/>
    </source>
</evidence>
<gene>
    <name evidence="10" type="primary">LOC107071035</name>
</gene>
<dbReference type="PANTHER" id="PTHR21143">
    <property type="entry name" value="INVERTEBRATE GUSTATORY RECEPTOR"/>
    <property type="match status" value="1"/>
</dbReference>
<name>A0ABM1IY89_POLDO</name>
<evidence type="ECO:0000256" key="6">
    <source>
        <dbReference type="ARBA" id="ARBA00023170"/>
    </source>
</evidence>
<keyword evidence="7 8" id="KW-0807">Transducer</keyword>
<evidence type="ECO:0000256" key="2">
    <source>
        <dbReference type="ARBA" id="ARBA00022475"/>
    </source>
</evidence>
<evidence type="ECO:0000256" key="4">
    <source>
        <dbReference type="ARBA" id="ARBA00022989"/>
    </source>
</evidence>
<evidence type="ECO:0000256" key="3">
    <source>
        <dbReference type="ARBA" id="ARBA00022692"/>
    </source>
</evidence>
<keyword evidence="3 8" id="KW-0812">Transmembrane</keyword>
<keyword evidence="2 8" id="KW-1003">Cell membrane</keyword>
<comment type="function">
    <text evidence="8">Gustatory receptor which mediates acceptance or avoidance behavior, depending on its substrates.</text>
</comment>
<accession>A0ABM1IY89</accession>
<dbReference type="InterPro" id="IPR013604">
    <property type="entry name" value="7TM_chemorcpt"/>
</dbReference>
<keyword evidence="6 8" id="KW-0675">Receptor</keyword>
<comment type="subcellular location">
    <subcellularLocation>
        <location evidence="1 8">Cell membrane</location>
        <topology evidence="1 8">Multi-pass membrane protein</topology>
    </subcellularLocation>
</comment>
<keyword evidence="9" id="KW-1185">Reference proteome</keyword>
<dbReference type="Pfam" id="PF08395">
    <property type="entry name" value="7tm_7"/>
    <property type="match status" value="1"/>
</dbReference>
<evidence type="ECO:0000256" key="5">
    <source>
        <dbReference type="ARBA" id="ARBA00023136"/>
    </source>
</evidence>
<evidence type="ECO:0000256" key="1">
    <source>
        <dbReference type="ARBA" id="ARBA00004651"/>
    </source>
</evidence>
<keyword evidence="4 8" id="KW-1133">Transmembrane helix</keyword>
<sequence length="378" mass="44159">MVVGLFKNQQWDNSIRSLEEIDKTLKALGSNSRFHKIYVRTMIEIIFFLTYLILMTSFDVYFTNVVLDENETSRLLTLFFAASHIYGEVIAITVILEFLTVVRCIKSELERSNDLLSDINILPRSSIALELIKYYHRLVLNQLSSIPHFVISTIFKVIFINYTCDETTQKMEKVNEIIYTFYAESTDHMIQQEVKMFTLQTAHCQSTITLIVTIVIDFSFVFWVRYIGIKFNELNGILENMLTTTIDLPQHKKVVRMKDNWEDDLSLSIIYHMYKANENYIKLNKIRDFMFQLLENRLTFTICGFFELNHTFLYSIRDFIIQLIQNPLSLTTCGFFSLDHTLISNVISTVTTYLVILIQVGNVPAQFYPNSTILTTDL</sequence>
<evidence type="ECO:0000313" key="9">
    <source>
        <dbReference type="Proteomes" id="UP000694924"/>
    </source>
</evidence>
<feature type="transmembrane region" description="Helical" evidence="8">
    <location>
        <begin position="37"/>
        <end position="58"/>
    </location>
</feature>
<dbReference type="Proteomes" id="UP000694924">
    <property type="component" value="Unplaced"/>
</dbReference>